<dbReference type="EMBL" id="CM037017">
    <property type="protein sequence ID" value="KAH7676222.1"/>
    <property type="molecule type" value="Genomic_DNA"/>
</dbReference>
<organism evidence="1 2">
    <name type="scientific">Dioscorea alata</name>
    <name type="common">Purple yam</name>
    <dbReference type="NCBI Taxonomy" id="55571"/>
    <lineage>
        <taxon>Eukaryota</taxon>
        <taxon>Viridiplantae</taxon>
        <taxon>Streptophyta</taxon>
        <taxon>Embryophyta</taxon>
        <taxon>Tracheophyta</taxon>
        <taxon>Spermatophyta</taxon>
        <taxon>Magnoliopsida</taxon>
        <taxon>Liliopsida</taxon>
        <taxon>Dioscoreales</taxon>
        <taxon>Dioscoreaceae</taxon>
        <taxon>Dioscorea</taxon>
    </lineage>
</organism>
<accession>A0ACB7VP83</accession>
<sequence length="173" mass="19280">MDPCSKVLLLLLFLGSSCLCLCFVPSVSGAEQLSNETVILFGPKVVIWSDDTKSVLEAGGRGNGRTTVHIQNRLGGGKNLSVHCKSKDDDLQPQTLAEGQEFVWGFNPNVWGTTLFFCNLMNPTLNFVFDAYDYKRDEIRCSSQCIWLVAAEGMYARDEAANLWTYMYPWSSS</sequence>
<dbReference type="Proteomes" id="UP000827976">
    <property type="component" value="Chromosome 7"/>
</dbReference>
<proteinExistence type="predicted"/>
<reference evidence="2" key="1">
    <citation type="journal article" date="2022" name="Nat. Commun.">
        <title>Chromosome evolution and the genetic basis of agronomically important traits in greater yam.</title>
        <authorList>
            <person name="Bredeson J.V."/>
            <person name="Lyons J.B."/>
            <person name="Oniyinde I.O."/>
            <person name="Okereke N.R."/>
            <person name="Kolade O."/>
            <person name="Nnabue I."/>
            <person name="Nwadili C.O."/>
            <person name="Hribova E."/>
            <person name="Parker M."/>
            <person name="Nwogha J."/>
            <person name="Shu S."/>
            <person name="Carlson J."/>
            <person name="Kariba R."/>
            <person name="Muthemba S."/>
            <person name="Knop K."/>
            <person name="Barton G.J."/>
            <person name="Sherwood A.V."/>
            <person name="Lopez-Montes A."/>
            <person name="Asiedu R."/>
            <person name="Jamnadass R."/>
            <person name="Muchugi A."/>
            <person name="Goodstein D."/>
            <person name="Egesi C.N."/>
            <person name="Featherston J."/>
            <person name="Asfaw A."/>
            <person name="Simpson G.G."/>
            <person name="Dolezel J."/>
            <person name="Hendre P.S."/>
            <person name="Van Deynze A."/>
            <person name="Kumar P.L."/>
            <person name="Obidiegwu J.E."/>
            <person name="Bhattacharjee R."/>
            <person name="Rokhsar D.S."/>
        </authorList>
    </citation>
    <scope>NUCLEOTIDE SEQUENCE [LARGE SCALE GENOMIC DNA]</scope>
    <source>
        <strain evidence="2">cv. TDa95/00328</strain>
    </source>
</reference>
<comment type="caution">
    <text evidence="1">The sequence shown here is derived from an EMBL/GenBank/DDBJ whole genome shotgun (WGS) entry which is preliminary data.</text>
</comment>
<protein>
    <submittedName>
        <fullName evidence="1">Plant self-incompatibility S1 protein</fullName>
    </submittedName>
</protein>
<name>A0ACB7VP83_DIOAL</name>
<gene>
    <name evidence="1" type="ORF">IHE45_07G001000</name>
</gene>
<keyword evidence="2" id="KW-1185">Reference proteome</keyword>
<evidence type="ECO:0000313" key="2">
    <source>
        <dbReference type="Proteomes" id="UP000827976"/>
    </source>
</evidence>
<evidence type="ECO:0000313" key="1">
    <source>
        <dbReference type="EMBL" id="KAH7676222.1"/>
    </source>
</evidence>